<dbReference type="AlphaFoldDB" id="A0A1U7DLU8"/>
<dbReference type="PANTHER" id="PTHR21716:SF16">
    <property type="entry name" value="BLL1467 PROTEIN"/>
    <property type="match status" value="1"/>
</dbReference>
<feature type="transmembrane region" description="Helical" evidence="6">
    <location>
        <begin position="225"/>
        <end position="256"/>
    </location>
</feature>
<keyword evidence="3 6" id="KW-0812">Transmembrane</keyword>
<gene>
    <name evidence="7" type="ORF">BV394_04820</name>
</gene>
<dbReference type="InterPro" id="IPR002549">
    <property type="entry name" value="AI-2E-like"/>
</dbReference>
<evidence type="ECO:0000313" key="7">
    <source>
        <dbReference type="EMBL" id="APX90974.1"/>
    </source>
</evidence>
<proteinExistence type="inferred from homology"/>
<organism evidence="7 8">
    <name type="scientific">Brevirhabdus pacifica</name>
    <dbReference type="NCBI Taxonomy" id="1267768"/>
    <lineage>
        <taxon>Bacteria</taxon>
        <taxon>Pseudomonadati</taxon>
        <taxon>Pseudomonadota</taxon>
        <taxon>Alphaproteobacteria</taxon>
        <taxon>Rhodobacterales</taxon>
        <taxon>Paracoccaceae</taxon>
        <taxon>Brevirhabdus</taxon>
    </lineage>
</organism>
<dbReference type="Proteomes" id="UP000187266">
    <property type="component" value="Chromosome"/>
</dbReference>
<evidence type="ECO:0000256" key="2">
    <source>
        <dbReference type="ARBA" id="ARBA00009773"/>
    </source>
</evidence>
<evidence type="ECO:0000256" key="6">
    <source>
        <dbReference type="SAM" id="Phobius"/>
    </source>
</evidence>
<evidence type="ECO:0000256" key="1">
    <source>
        <dbReference type="ARBA" id="ARBA00004141"/>
    </source>
</evidence>
<feature type="transmembrane region" description="Helical" evidence="6">
    <location>
        <begin position="268"/>
        <end position="286"/>
    </location>
</feature>
<comment type="similarity">
    <text evidence="2">Belongs to the autoinducer-2 exporter (AI-2E) (TC 2.A.86) family.</text>
</comment>
<dbReference type="Pfam" id="PF01594">
    <property type="entry name" value="AI-2E_transport"/>
    <property type="match status" value="1"/>
</dbReference>
<feature type="transmembrane region" description="Helical" evidence="6">
    <location>
        <begin position="53"/>
        <end position="73"/>
    </location>
</feature>
<accession>A0A1U7DLU8</accession>
<keyword evidence="4 6" id="KW-1133">Transmembrane helix</keyword>
<evidence type="ECO:0000256" key="3">
    <source>
        <dbReference type="ARBA" id="ARBA00022692"/>
    </source>
</evidence>
<protein>
    <submittedName>
        <fullName evidence="7">AI-2E family transporter</fullName>
    </submittedName>
</protein>
<feature type="transmembrane region" description="Helical" evidence="6">
    <location>
        <begin position="142"/>
        <end position="167"/>
    </location>
</feature>
<keyword evidence="5 6" id="KW-0472">Membrane</keyword>
<keyword evidence="8" id="KW-1185">Reference proteome</keyword>
<comment type="subcellular location">
    <subcellularLocation>
        <location evidence="1">Membrane</location>
        <topology evidence="1">Multi-pass membrane protein</topology>
    </subcellularLocation>
</comment>
<evidence type="ECO:0000313" key="8">
    <source>
        <dbReference type="Proteomes" id="UP000187266"/>
    </source>
</evidence>
<dbReference type="EMBL" id="CP019124">
    <property type="protein sequence ID" value="APX90974.1"/>
    <property type="molecule type" value="Genomic_DNA"/>
</dbReference>
<evidence type="ECO:0000256" key="4">
    <source>
        <dbReference type="ARBA" id="ARBA00022989"/>
    </source>
</evidence>
<dbReference type="GO" id="GO:0055085">
    <property type="term" value="P:transmembrane transport"/>
    <property type="evidence" value="ECO:0007669"/>
    <property type="project" value="TreeGrafter"/>
</dbReference>
<feature type="transmembrane region" description="Helical" evidence="6">
    <location>
        <begin position="298"/>
        <end position="323"/>
    </location>
</feature>
<dbReference type="STRING" id="1267768.BV394_04820"/>
<evidence type="ECO:0000256" key="5">
    <source>
        <dbReference type="ARBA" id="ARBA00023136"/>
    </source>
</evidence>
<dbReference type="GO" id="GO:0016020">
    <property type="term" value="C:membrane"/>
    <property type="evidence" value="ECO:0007669"/>
    <property type="project" value="UniProtKB-SubCell"/>
</dbReference>
<feature type="transmembrane region" description="Helical" evidence="6">
    <location>
        <begin position="197"/>
        <end position="219"/>
    </location>
</feature>
<name>A0A1U7DLU8_9RHOB</name>
<reference evidence="7 8" key="1">
    <citation type="submission" date="2017-01" db="EMBL/GenBank/DDBJ databases">
        <title>Genomic analysis of Xuhuaishuia manganoxidans DY6-4.</title>
        <authorList>
            <person name="Wang X."/>
        </authorList>
    </citation>
    <scope>NUCLEOTIDE SEQUENCE [LARGE SCALE GENOMIC DNA]</scope>
    <source>
        <strain evidence="7 8">DY6-4</strain>
    </source>
</reference>
<sequence>MKVMLIGIFLILLLAAIYFAKDVLLPIVLSVLLMLTLSPVTRGLERIGVPTPVSAVLLIVGIGVGSTVGVYMMSGPVSDLVSQAPEIGDRLKSKLTPVTKSVEAVQEAEKQVQDLADGDSPAPTQKVVVDKPGPVRQALNGLASAGSSIVAAMVLALFMLASGDFFLRRIIEATPKLQDKKKAYRIVRDIEQQISRYLAAITVINAGLGLAIGTALFFIGMPYAFVWGAAAFALNFLPFLGSLIGTILVGAIAFVTFDSASHAMLAPIAYFSLTTLEGQFITPYLVGRRLELNTVSVLITVLFWIWIWGILGALMAVPFLVLIKVICDNIEGWRVFGSFLGAEKPSEHH</sequence>
<feature type="transmembrane region" description="Helical" evidence="6">
    <location>
        <begin position="25"/>
        <end position="41"/>
    </location>
</feature>
<dbReference type="PANTHER" id="PTHR21716">
    <property type="entry name" value="TRANSMEMBRANE PROTEIN"/>
    <property type="match status" value="1"/>
</dbReference>